<protein>
    <recommendedName>
        <fullName evidence="3">SusD/RagB family nutrient-binding outer membrane lipoprotein</fullName>
    </recommendedName>
</protein>
<organism evidence="1 2">
    <name type="scientific">Hoylesella oralis ATCC 33269</name>
    <dbReference type="NCBI Taxonomy" id="873533"/>
    <lineage>
        <taxon>Bacteria</taxon>
        <taxon>Pseudomonadati</taxon>
        <taxon>Bacteroidota</taxon>
        <taxon>Bacteroidia</taxon>
        <taxon>Bacteroidales</taxon>
        <taxon>Prevotellaceae</taxon>
        <taxon>Hoylesella</taxon>
    </lineage>
</organism>
<evidence type="ECO:0000313" key="2">
    <source>
        <dbReference type="Proteomes" id="UP000005580"/>
    </source>
</evidence>
<dbReference type="Gene3D" id="1.25.40.390">
    <property type="match status" value="1"/>
</dbReference>
<proteinExistence type="predicted"/>
<dbReference type="EMBL" id="AEPE02000002">
    <property type="protein sequence ID" value="EFZ38011.1"/>
    <property type="molecule type" value="Genomic_DNA"/>
</dbReference>
<dbReference type="PROSITE" id="PS51257">
    <property type="entry name" value="PROKAR_LIPOPROTEIN"/>
    <property type="match status" value="1"/>
</dbReference>
<dbReference type="HOGENOM" id="CLU_025928_1_0_10"/>
<dbReference type="InterPro" id="IPR011990">
    <property type="entry name" value="TPR-like_helical_dom_sf"/>
</dbReference>
<evidence type="ECO:0008006" key="3">
    <source>
        <dbReference type="Google" id="ProtNLM"/>
    </source>
</evidence>
<dbReference type="Pfam" id="PF12741">
    <property type="entry name" value="SusD-like"/>
    <property type="match status" value="1"/>
</dbReference>
<name>E7RMN0_9BACT</name>
<dbReference type="InterPro" id="IPR024302">
    <property type="entry name" value="SusD-like"/>
</dbReference>
<gene>
    <name evidence="1" type="ORF">HMPREF0663_10380</name>
</gene>
<dbReference type="Proteomes" id="UP000005580">
    <property type="component" value="Unassembled WGS sequence"/>
</dbReference>
<dbReference type="SUPFAM" id="SSF48452">
    <property type="entry name" value="TPR-like"/>
    <property type="match status" value="1"/>
</dbReference>
<reference evidence="1" key="1">
    <citation type="submission" date="2011-01" db="EMBL/GenBank/DDBJ databases">
        <authorList>
            <person name="Muzny D."/>
            <person name="Qin X."/>
            <person name="Buhay C."/>
            <person name="Dugan-Rocha S."/>
            <person name="Ding Y."/>
            <person name="Chen G."/>
            <person name="Hawes A."/>
            <person name="Holder M."/>
            <person name="Jhangiani S."/>
            <person name="Johnson A."/>
            <person name="Khan Z."/>
            <person name="Li Z."/>
            <person name="Liu W."/>
            <person name="Liu X."/>
            <person name="Perez L."/>
            <person name="Shen H."/>
            <person name="Wang Q."/>
            <person name="Watt J."/>
            <person name="Xi L."/>
            <person name="Xin Y."/>
            <person name="Zhou J."/>
            <person name="Deng J."/>
            <person name="Jiang H."/>
            <person name="Liu Y."/>
            <person name="Qu J."/>
            <person name="Song X.-Z."/>
            <person name="Zhang L."/>
            <person name="Villasana D."/>
            <person name="Johnson A."/>
            <person name="Liu J."/>
            <person name="Liyanage D."/>
            <person name="Lorensuhewa L."/>
            <person name="Robinson T."/>
            <person name="Song A."/>
            <person name="Song B.-B."/>
            <person name="Dinh H."/>
            <person name="Thornton R."/>
            <person name="Coyle M."/>
            <person name="Francisco L."/>
            <person name="Jackson L."/>
            <person name="Javaid M."/>
            <person name="Korchina V."/>
            <person name="Kovar C."/>
            <person name="Mata R."/>
            <person name="Mathew T."/>
            <person name="Ngo R."/>
            <person name="Nguyen L."/>
            <person name="Nguyen N."/>
            <person name="Okwuonu G."/>
            <person name="Ongeri F."/>
            <person name="Pham C."/>
            <person name="Simmons D."/>
            <person name="Wilczek-Boney K."/>
            <person name="Hale W."/>
            <person name="Jakkamsetti A."/>
            <person name="Pham P."/>
            <person name="Ruth R."/>
            <person name="San Lucas F."/>
            <person name="Warren J."/>
            <person name="Zhang J."/>
            <person name="Zhao Z."/>
            <person name="Zhou C."/>
            <person name="Zhu D."/>
            <person name="Lee S."/>
            <person name="Bess C."/>
            <person name="Blankenburg K."/>
            <person name="Forbes L."/>
            <person name="Fu Q."/>
            <person name="Gubbala S."/>
            <person name="Hirani K."/>
            <person name="Jayaseelan J.C."/>
            <person name="Lara F."/>
            <person name="Munidasa M."/>
            <person name="Palculict T."/>
            <person name="Patil S."/>
            <person name="Pu L.-L."/>
            <person name="Saada N."/>
            <person name="Tang L."/>
            <person name="Weissenberger G."/>
            <person name="Zhu Y."/>
            <person name="Hemphill L."/>
            <person name="Shang Y."/>
            <person name="Youmans B."/>
            <person name="Ayvaz T."/>
            <person name="Ross M."/>
            <person name="Santibanez J."/>
            <person name="Aqrawi P."/>
            <person name="Gross S."/>
            <person name="Joshi V."/>
            <person name="Fowler G."/>
            <person name="Nazareth L."/>
            <person name="Reid J."/>
            <person name="Worley K."/>
            <person name="Petrosino J."/>
            <person name="Highlander S."/>
            <person name="Gibbs R."/>
        </authorList>
    </citation>
    <scope>NUCLEOTIDE SEQUENCE [LARGE SCALE GENOMIC DNA]</scope>
    <source>
        <strain evidence="1">ATCC 33269</strain>
    </source>
</reference>
<dbReference type="RefSeq" id="WP_004369069.1">
    <property type="nucleotide sequence ID" value="NZ_GL833119.1"/>
</dbReference>
<keyword evidence="2" id="KW-1185">Reference proteome</keyword>
<dbReference type="STRING" id="28134.SAMN05444288_0481"/>
<evidence type="ECO:0000313" key="1">
    <source>
        <dbReference type="EMBL" id="EFZ38011.1"/>
    </source>
</evidence>
<comment type="caution">
    <text evidence="1">The sequence shown here is derived from an EMBL/GenBank/DDBJ whole genome shotgun (WGS) entry which is preliminary data.</text>
</comment>
<dbReference type="AlphaFoldDB" id="E7RMN0"/>
<accession>E7RMN0</accession>
<sequence>MKCNIIKTMGLALAVCGVGVSCTDSFDSMNSDPMGITSGNPDYMMPYIQEQGARIASWEYQVGDNLHTNLYAQYFANSAAYFSSDSYSYKSNWVTDGFWNSYYVGVLKQFKKAKEITEARPEYGNILQTMRIFTARCTAQTTDIFGDIPYTEGAEGSSQAKYDSQQSIYTAIFKELTEAVDSLNANLTNASMVTYKANQDLIFDGDLGKWIKLANSLRLRYALRLAYIDPETAKKEGEAALAATGGLMSSNQDNAGVYISGTGANGWPLFQISGWGEFCMSKTMENMLKQTSSVQDPRTALWFGHTETSTAAAPKFAGIPNGLASEDIATYPDKSYVWGLQTLPAWNSKDDKTTSFNVAKRQKVMEYAEVCFLKAEASLRGWTGAGTAEDEYLKGIQASFDAERADVASTLYSTAEDNTYKTTGSVAWSSQSTQEGHLRQIITQKWLALYPDGVEAWSEFRRTGYPSLTPVAVSLNSAINVANGEFVKKLRYTDTELRENPNAKAATLNNGKGDGMNVRVWWDTGRYK</sequence>
<dbReference type="eggNOG" id="COG4198">
    <property type="taxonomic scope" value="Bacteria"/>
</dbReference>